<keyword evidence="3" id="KW-1185">Reference proteome</keyword>
<dbReference type="EMBL" id="BPVZ01000043">
    <property type="protein sequence ID" value="GKV15493.1"/>
    <property type="molecule type" value="Genomic_DNA"/>
</dbReference>
<evidence type="ECO:0000256" key="1">
    <source>
        <dbReference type="SAM" id="Coils"/>
    </source>
</evidence>
<protein>
    <submittedName>
        <fullName evidence="2">Uncharacterized protein</fullName>
    </submittedName>
</protein>
<feature type="coiled-coil region" evidence="1">
    <location>
        <begin position="5"/>
        <end position="62"/>
    </location>
</feature>
<reference evidence="2 3" key="1">
    <citation type="journal article" date="2021" name="Commun. Biol.">
        <title>The genome of Shorea leprosula (Dipterocarpaceae) highlights the ecological relevance of drought in aseasonal tropical rainforests.</title>
        <authorList>
            <person name="Ng K.K.S."/>
            <person name="Kobayashi M.J."/>
            <person name="Fawcett J.A."/>
            <person name="Hatakeyama M."/>
            <person name="Paape T."/>
            <person name="Ng C.H."/>
            <person name="Ang C.C."/>
            <person name="Tnah L.H."/>
            <person name="Lee C.T."/>
            <person name="Nishiyama T."/>
            <person name="Sese J."/>
            <person name="O'Brien M.J."/>
            <person name="Copetti D."/>
            <person name="Mohd Noor M.I."/>
            <person name="Ong R.C."/>
            <person name="Putra M."/>
            <person name="Sireger I.Z."/>
            <person name="Indrioko S."/>
            <person name="Kosugi Y."/>
            <person name="Izuno A."/>
            <person name="Isagi Y."/>
            <person name="Lee S.L."/>
            <person name="Shimizu K.K."/>
        </authorList>
    </citation>
    <scope>NUCLEOTIDE SEQUENCE [LARGE SCALE GENOMIC DNA]</scope>
    <source>
        <strain evidence="2">214</strain>
    </source>
</reference>
<keyword evidence="1" id="KW-0175">Coiled coil</keyword>
<evidence type="ECO:0000313" key="3">
    <source>
        <dbReference type="Proteomes" id="UP001054252"/>
    </source>
</evidence>
<evidence type="ECO:0000313" key="2">
    <source>
        <dbReference type="EMBL" id="GKV15493.1"/>
    </source>
</evidence>
<sequence>MKAGLEDMKRELDQSDDTKKLLESIAARAFERKMGDLEVREMEEKSKKLRAEEAIKDRIDEKGREIGVFKKKVEELEIVA</sequence>
<comment type="caution">
    <text evidence="2">The sequence shown here is derived from an EMBL/GenBank/DDBJ whole genome shotgun (WGS) entry which is preliminary data.</text>
</comment>
<proteinExistence type="predicted"/>
<name>A0AAV5JSL9_9ROSI</name>
<accession>A0AAV5JSL9</accession>
<dbReference type="AlphaFoldDB" id="A0AAV5JSL9"/>
<dbReference type="Proteomes" id="UP001054252">
    <property type="component" value="Unassembled WGS sequence"/>
</dbReference>
<organism evidence="2 3">
    <name type="scientific">Rubroshorea leprosula</name>
    <dbReference type="NCBI Taxonomy" id="152421"/>
    <lineage>
        <taxon>Eukaryota</taxon>
        <taxon>Viridiplantae</taxon>
        <taxon>Streptophyta</taxon>
        <taxon>Embryophyta</taxon>
        <taxon>Tracheophyta</taxon>
        <taxon>Spermatophyta</taxon>
        <taxon>Magnoliopsida</taxon>
        <taxon>eudicotyledons</taxon>
        <taxon>Gunneridae</taxon>
        <taxon>Pentapetalae</taxon>
        <taxon>rosids</taxon>
        <taxon>malvids</taxon>
        <taxon>Malvales</taxon>
        <taxon>Dipterocarpaceae</taxon>
        <taxon>Rubroshorea</taxon>
    </lineage>
</organism>
<gene>
    <name evidence="2" type="ORF">SLEP1_g26280</name>
</gene>